<evidence type="ECO:0000313" key="13">
    <source>
        <dbReference type="EMBL" id="CAA9563452.1"/>
    </source>
</evidence>
<dbReference type="PANTHER" id="PTHR34876:SF4">
    <property type="entry name" value="1,4-BETA-D-GLUCAN CELLOBIOHYDROLASE C-RELATED"/>
    <property type="match status" value="1"/>
</dbReference>
<dbReference type="PIRSF" id="PIRSF001100">
    <property type="entry name" value="Beta_cellobiohydrolase"/>
    <property type="match status" value="1"/>
</dbReference>
<feature type="active site" description="Proton donor" evidence="8">
    <location>
        <position position="185"/>
    </location>
</feature>
<feature type="binding site" evidence="9">
    <location>
        <position position="256"/>
    </location>
    <ligand>
        <name>substrate</name>
    </ligand>
</feature>
<evidence type="ECO:0000256" key="11">
    <source>
        <dbReference type="RuleBase" id="RU361186"/>
    </source>
</evidence>
<evidence type="ECO:0000256" key="8">
    <source>
        <dbReference type="PIRSR" id="PIRSR001100-1"/>
    </source>
</evidence>
<feature type="region of interest" description="Disordered" evidence="12">
    <location>
        <begin position="35"/>
        <end position="58"/>
    </location>
</feature>
<keyword evidence="6 11" id="KW-0326">Glycosidase</keyword>
<name>A0A6J4UYJ4_9BACT</name>
<protein>
    <recommendedName>
        <fullName evidence="11">Glucanase</fullName>
        <ecNumber evidence="11">3.2.1.-</ecNumber>
    </recommendedName>
</protein>
<keyword evidence="5 11" id="KW-0119">Carbohydrate metabolism</keyword>
<evidence type="ECO:0000256" key="10">
    <source>
        <dbReference type="PROSITE-ProRule" id="PRU10056"/>
    </source>
</evidence>
<dbReference type="SUPFAM" id="SSF51989">
    <property type="entry name" value="Glycosyl hydrolases family 6, cellulases"/>
    <property type="match status" value="1"/>
</dbReference>
<dbReference type="GO" id="GO:0004553">
    <property type="term" value="F:hydrolase activity, hydrolyzing O-glycosyl compounds"/>
    <property type="evidence" value="ECO:0007669"/>
    <property type="project" value="InterPro"/>
</dbReference>
<dbReference type="InterPro" id="IPR016288">
    <property type="entry name" value="Beta_cellobiohydrolase"/>
</dbReference>
<dbReference type="AlphaFoldDB" id="A0A6J4UYJ4"/>
<evidence type="ECO:0000256" key="7">
    <source>
        <dbReference type="ARBA" id="ARBA00023326"/>
    </source>
</evidence>
<feature type="active site" evidence="10">
    <location>
        <position position="147"/>
    </location>
</feature>
<evidence type="ECO:0000256" key="5">
    <source>
        <dbReference type="ARBA" id="ARBA00023277"/>
    </source>
</evidence>
<evidence type="ECO:0000256" key="1">
    <source>
        <dbReference type="ARBA" id="ARBA00022729"/>
    </source>
</evidence>
<evidence type="ECO:0000256" key="2">
    <source>
        <dbReference type="ARBA" id="ARBA00022801"/>
    </source>
</evidence>
<dbReference type="InterPro" id="IPR001524">
    <property type="entry name" value="Glyco_hydro_6_CS"/>
</dbReference>
<sequence length="361" mass="38393">MPSHQTRPDRPTSPLRWLTVMVAVLLLAVPAATAAQSTPSAGTPASGTPAGTPLAGTPTAIAGTNLTAGDVAWFIDPNSNARVQIDEWATSQPEDAVQLEKIAEQPVADWFGGWIPDIRAGVDARVTEITTAGALPILVAYDIPYRDCGQYSAGGQNDPESYRAWISDFAAGIGERPAVVILEPDGLTLTDCLDERQTTERFELLRFATETLEANPGTDVYIDAGHSDWLDPAEAARRLGEAGIDRAAGFALNTSNFQLTEDLIPYGVAISDAIGLGGTHFVLDTSRNGNGPWESDDPESWCNPPDRALGEAPTTETAHPLVDAYLWVKRVGESDGACRGGPDAGQWWPEYALGLAQRSDG</sequence>
<dbReference type="Gene3D" id="3.20.20.40">
    <property type="entry name" value="1, 4-beta cellobiohydrolase"/>
    <property type="match status" value="1"/>
</dbReference>
<feature type="binding site" evidence="9">
    <location>
        <position position="329"/>
    </location>
    <ligand>
        <name>substrate</name>
    </ligand>
</feature>
<feature type="binding site" evidence="9">
    <location>
        <position position="110"/>
    </location>
    <ligand>
        <name>substrate</name>
    </ligand>
</feature>
<evidence type="ECO:0000256" key="12">
    <source>
        <dbReference type="SAM" id="MobiDB-lite"/>
    </source>
</evidence>
<evidence type="ECO:0000256" key="6">
    <source>
        <dbReference type="ARBA" id="ARBA00023295"/>
    </source>
</evidence>
<accession>A0A6J4UYJ4</accession>
<feature type="binding site" evidence="9">
    <location>
        <position position="229"/>
    </location>
    <ligand>
        <name>substrate</name>
    </ligand>
</feature>
<feature type="binding site" evidence="9">
    <location>
        <position position="226"/>
    </location>
    <ligand>
        <name>substrate</name>
    </ligand>
</feature>
<evidence type="ECO:0000256" key="3">
    <source>
        <dbReference type="ARBA" id="ARBA00023001"/>
    </source>
</evidence>
<feature type="signal peptide" evidence="11">
    <location>
        <begin position="1"/>
        <end position="34"/>
    </location>
</feature>
<dbReference type="PRINTS" id="PR00733">
    <property type="entry name" value="GLHYDRLASE6"/>
</dbReference>
<keyword evidence="7 11" id="KW-0624">Polysaccharide degradation</keyword>
<dbReference type="EC" id="3.2.1.-" evidence="11"/>
<keyword evidence="2 11" id="KW-0378">Hydrolase</keyword>
<keyword evidence="1 11" id="KW-0732">Signal</keyword>
<reference evidence="13" key="1">
    <citation type="submission" date="2020-02" db="EMBL/GenBank/DDBJ databases">
        <authorList>
            <person name="Meier V. D."/>
        </authorList>
    </citation>
    <scope>NUCLEOTIDE SEQUENCE</scope>
    <source>
        <strain evidence="13">AVDCRST_MAG33</strain>
    </source>
</reference>
<dbReference type="GO" id="GO:0030245">
    <property type="term" value="P:cellulose catabolic process"/>
    <property type="evidence" value="ECO:0007669"/>
    <property type="project" value="UniProtKB-KW"/>
</dbReference>
<evidence type="ECO:0000256" key="9">
    <source>
        <dbReference type="PIRSR" id="PIRSR001100-2"/>
    </source>
</evidence>
<organism evidence="13">
    <name type="scientific">uncultured Thermomicrobiales bacterium</name>
    <dbReference type="NCBI Taxonomy" id="1645740"/>
    <lineage>
        <taxon>Bacteria</taxon>
        <taxon>Pseudomonadati</taxon>
        <taxon>Thermomicrobiota</taxon>
        <taxon>Thermomicrobia</taxon>
        <taxon>Thermomicrobiales</taxon>
        <taxon>environmental samples</taxon>
    </lineage>
</organism>
<keyword evidence="4" id="KW-1015">Disulfide bond</keyword>
<keyword evidence="3 11" id="KW-0136">Cellulose degradation</keyword>
<feature type="chain" id="PRO_5027154386" description="Glucanase" evidence="11">
    <location>
        <begin position="35"/>
        <end position="361"/>
    </location>
</feature>
<feature type="binding site" evidence="9">
    <location>
        <position position="333"/>
    </location>
    <ligand>
        <name>substrate</name>
    </ligand>
</feature>
<feature type="active site" description="Proton acceptor" evidence="8">
    <location>
        <position position="335"/>
    </location>
</feature>
<dbReference type="InterPro" id="IPR036434">
    <property type="entry name" value="Beta_cellobiohydrolase_sf"/>
</dbReference>
<dbReference type="PANTHER" id="PTHR34876">
    <property type="match status" value="1"/>
</dbReference>
<evidence type="ECO:0000256" key="4">
    <source>
        <dbReference type="ARBA" id="ARBA00023157"/>
    </source>
</evidence>
<comment type="similarity">
    <text evidence="11">Belongs to the glycosyl hydrolase family 6.</text>
</comment>
<gene>
    <name evidence="13" type="ORF">AVDCRST_MAG33-1865</name>
</gene>
<dbReference type="PROSITE" id="PS00655">
    <property type="entry name" value="GLYCOSYL_HYDROL_F6_1"/>
    <property type="match status" value="1"/>
</dbReference>
<proteinExistence type="inferred from homology"/>
<dbReference type="Pfam" id="PF01341">
    <property type="entry name" value="Glyco_hydro_6"/>
    <property type="match status" value="1"/>
</dbReference>
<feature type="binding site" evidence="9">
    <location>
        <position position="301"/>
    </location>
    <ligand>
        <name>substrate</name>
    </ligand>
</feature>
<dbReference type="EMBL" id="CADCWK010000200">
    <property type="protein sequence ID" value="CAA9563452.1"/>
    <property type="molecule type" value="Genomic_DNA"/>
</dbReference>